<evidence type="ECO:0000313" key="3">
    <source>
        <dbReference type="EMBL" id="KAL0104082.1"/>
    </source>
</evidence>
<feature type="compositionally biased region" description="Polar residues" evidence="2">
    <location>
        <begin position="1418"/>
        <end position="1428"/>
    </location>
</feature>
<feature type="region of interest" description="Disordered" evidence="2">
    <location>
        <begin position="985"/>
        <end position="1009"/>
    </location>
</feature>
<sequence>MAKDNTRPTEESGAFEDEKKHDRPGCSSRLRDQREAAKVKNKPEETRLPTPPPDPQISRDYRSGITSRGPEEEEEDLAAYLGDLGTSPFESHSFDYDTTPNSTTSAMGGDAIPFTEEAFEHLDRLCALTEQILELRLRSSEHFRRVRDLERAKVQRNANRRLELALANGEELQHDFTDEDTGFAESLLDAMLSNCRDAASSTQRKTERSSVRSSTSRQRSRSLVPVEQNLESRLLERTNDANKYAGENRNSSPKISKWTRVKAAFKWERACTNDLADIAESDTPATTLPTTRYLRIPDVTTTGSWSTGSALSPCTSEISNPSTPIGRVSSASSSNDEVFDDARKSNVNYSERQSLLVKDDKKKDEIERYNRSLDRDTSVTESVDSIESHSEINRGKPLIRIIPDADTTHVENGNGKDPEATPKRPTPTLTITIPSNEEEIRSLSSPESTSPLPSSAQDSGGSSPQRPRIRQDILSLKEFKRQYSTIEEAVTPAPKIQHQDSKWNKVRRAFLTNATFSVPPSPIRVVTAQSFTNDDTRRARSCSESVEDLGKTVAGTNNNGNYYREARRDYQALREKFGAEFHRKLIEWERLKGPQGIRNSLPLNEERLAPEFRKKLQEWKRTKKGRRSSVAIEQQRVSRRRLTDWQLWRTSSKPESRCYGKNQSSISSRGSCASIGSVGSFGSDGKQHLSEDFIKKMETWRRMSETASRSGERPKSPTNHVTSDIDETEFFALEKLLLLFGQKESKKELQESDAKQLNDCFDCESRFIPTSRGVNCSNEVLIRTSVGFYRFEGISREFTRKLYDWEKYRGISPRSSTFRLLAPGYTPFAHDSDEITVTESNKNHAFHWTLKRSKSDGSIFEGSIRDESIAMRRSASLQSLTSAEKLEDDTRMNILPVSNNLQEIKDSEDMTVEDSEPEAMIVDIEDVIEETASPLTGVQPHQTPVYCVAASETTSIAVPLGTVTSSHEPSPVFLVKAEKNEDCERWNSGKIDPQGCSSENSPSPEYFPVSKDWHGKLSLDENKSSWCKESKEDDDSTEWTEKTRRSIPDSNDSVKSDRSIGWNRDIWDESGDESNRDSMRSESSSTPICDKSGNIESTYFAKSPEIAPASNVEELMDPSLTCKGMDETSKDETCEEIENLAKEQLINEPPDNAKNFQNDKDDEKTKQDEIIFSPDFCIYQLRETMLPNCHDAKEISSKSLNLNPEIDKNLSECCEIDNENEMSARYENCETSELQTDADIDRHYEILTFKNETCGDAIDNRLYEPIDCYEIRDSYNDRSNYGKENLLLPDIKQLNLPETPRNLLTNSTVQTTPVTVARDSKACCLERILINEDTLNKIIVPTEYAKNRNKCEENIQSCFTKINRKDEVFNNYAPNKIIRDQVECVKKNSSSTKNVFVKTKRMIFGPFRRSEERPSSRKQSGNSVDGQLSRSKSKSKSRSASPKLYRHDALLRVSSLPWPVRSKESEVSFKPRRCSGSKVEDIITTRKKNKENNVDNKRLNNQLNNEEPPFIDVDEEKTRRSDIDFPTTSANVCLTSARIFEHLEQSKTTMTEWDQSVNQMQNELKCKQIQLEEKCDKEGNSGHKQGEEWRKNRFDQRQVETRQCGNNARCDTVPSDLIHKLKILSDAAAKKEGRIMAAESPVTSSLESRSSRIRRAKESFLSRRGGPFCRSTMEPAEIGANPENPWQRSSMTSTITKISRPNEIEKTLTKPKEPKDTKNQPESITHNAGNEILSTSEENACQAEDRAIEIAVRSDSLVKSASVGMINVDPNTFDRLVTTDRGCESLPRTIAKRRDSSSPLAKIVGKLKLSRLIRTRNVDGGNMSTITTLCRQSLLIDMRNRRSNEQEEMESDLVEDATENSDADHLGESSKTIHE</sequence>
<feature type="compositionally biased region" description="Basic and acidic residues" evidence="2">
    <location>
        <begin position="1862"/>
        <end position="1875"/>
    </location>
</feature>
<keyword evidence="4" id="KW-1185">Reference proteome</keyword>
<accession>A0AAW2EQX3</accession>
<feature type="region of interest" description="Disordered" evidence="2">
    <location>
        <begin position="198"/>
        <end position="253"/>
    </location>
</feature>
<feature type="region of interest" description="Disordered" evidence="2">
    <location>
        <begin position="1664"/>
        <end position="1729"/>
    </location>
</feature>
<feature type="region of interest" description="Disordered" evidence="2">
    <location>
        <begin position="1842"/>
        <end position="1875"/>
    </location>
</feature>
<feature type="region of interest" description="Disordered" evidence="2">
    <location>
        <begin position="373"/>
        <end position="469"/>
    </location>
</feature>
<comment type="caution">
    <text evidence="3">The sequence shown here is derived from an EMBL/GenBank/DDBJ whole genome shotgun (WGS) entry which is preliminary data.</text>
</comment>
<feature type="region of interest" description="Disordered" evidence="2">
    <location>
        <begin position="1"/>
        <end position="75"/>
    </location>
</feature>
<feature type="compositionally biased region" description="Basic and acidic residues" evidence="2">
    <location>
        <begin position="1039"/>
        <end position="1058"/>
    </location>
</feature>
<feature type="compositionally biased region" description="Polar residues" evidence="2">
    <location>
        <begin position="1720"/>
        <end position="1729"/>
    </location>
</feature>
<feature type="region of interest" description="Disordered" evidence="2">
    <location>
        <begin position="1407"/>
        <end position="1444"/>
    </location>
</feature>
<name>A0AAW2EQX3_9HYME</name>
<feature type="region of interest" description="Disordered" evidence="2">
    <location>
        <begin position="306"/>
        <end position="345"/>
    </location>
</feature>
<organism evidence="3 4">
    <name type="scientific">Cardiocondyla obscurior</name>
    <dbReference type="NCBI Taxonomy" id="286306"/>
    <lineage>
        <taxon>Eukaryota</taxon>
        <taxon>Metazoa</taxon>
        <taxon>Ecdysozoa</taxon>
        <taxon>Arthropoda</taxon>
        <taxon>Hexapoda</taxon>
        <taxon>Insecta</taxon>
        <taxon>Pterygota</taxon>
        <taxon>Neoptera</taxon>
        <taxon>Endopterygota</taxon>
        <taxon>Hymenoptera</taxon>
        <taxon>Apocrita</taxon>
        <taxon>Aculeata</taxon>
        <taxon>Formicoidea</taxon>
        <taxon>Formicidae</taxon>
        <taxon>Myrmicinae</taxon>
        <taxon>Cardiocondyla</taxon>
    </lineage>
</organism>
<feature type="region of interest" description="Disordered" evidence="2">
    <location>
        <begin position="1024"/>
        <end position="1094"/>
    </location>
</feature>
<feature type="compositionally biased region" description="Acidic residues" evidence="2">
    <location>
        <begin position="1846"/>
        <end position="1861"/>
    </location>
</feature>
<feature type="coiled-coil region" evidence="1">
    <location>
        <begin position="1543"/>
        <end position="1577"/>
    </location>
</feature>
<feature type="compositionally biased region" description="Polar residues" evidence="2">
    <location>
        <begin position="456"/>
        <end position="465"/>
    </location>
</feature>
<proteinExistence type="predicted"/>
<feature type="compositionally biased region" description="Basic and acidic residues" evidence="2">
    <location>
        <begin position="406"/>
        <end position="422"/>
    </location>
</feature>
<keyword evidence="1" id="KW-0175">Coiled coil</keyword>
<evidence type="ECO:0000256" key="2">
    <source>
        <dbReference type="SAM" id="MobiDB-lite"/>
    </source>
</evidence>
<evidence type="ECO:0000256" key="1">
    <source>
        <dbReference type="SAM" id="Coils"/>
    </source>
</evidence>
<feature type="compositionally biased region" description="Basic and acidic residues" evidence="2">
    <location>
        <begin position="1700"/>
        <end position="1719"/>
    </location>
</feature>
<gene>
    <name evidence="3" type="ORF">PUN28_017050</name>
</gene>
<feature type="region of interest" description="Disordered" evidence="2">
    <location>
        <begin position="1146"/>
        <end position="1165"/>
    </location>
</feature>
<feature type="compositionally biased region" description="Basic and acidic residues" evidence="2">
    <location>
        <begin position="1"/>
        <end position="47"/>
    </location>
</feature>
<protein>
    <submittedName>
        <fullName evidence="3">Uncharacterized protein</fullName>
    </submittedName>
</protein>
<reference evidence="3 4" key="1">
    <citation type="submission" date="2023-03" db="EMBL/GenBank/DDBJ databases">
        <title>High recombination rates correlate with genetic variation in Cardiocondyla obscurior ants.</title>
        <authorList>
            <person name="Errbii M."/>
        </authorList>
    </citation>
    <scope>NUCLEOTIDE SEQUENCE [LARGE SCALE GENOMIC DNA]</scope>
    <source>
        <strain evidence="3">Alpha-2009</strain>
        <tissue evidence="3">Whole body</tissue>
    </source>
</reference>
<feature type="compositionally biased region" description="Low complexity" evidence="2">
    <location>
        <begin position="442"/>
        <end position="455"/>
    </location>
</feature>
<evidence type="ECO:0000313" key="4">
    <source>
        <dbReference type="Proteomes" id="UP001430953"/>
    </source>
</evidence>
<dbReference type="Proteomes" id="UP001430953">
    <property type="component" value="Unassembled WGS sequence"/>
</dbReference>
<feature type="compositionally biased region" description="Polar residues" evidence="2">
    <location>
        <begin position="1684"/>
        <end position="1699"/>
    </location>
</feature>
<dbReference type="EMBL" id="JADYXP020000020">
    <property type="protein sequence ID" value="KAL0104082.1"/>
    <property type="molecule type" value="Genomic_DNA"/>
</dbReference>
<feature type="compositionally biased region" description="Polar residues" evidence="2">
    <location>
        <begin position="306"/>
        <end position="336"/>
    </location>
</feature>